<dbReference type="eggNOG" id="ENOG502SSIH">
    <property type="taxonomic scope" value="Eukaryota"/>
</dbReference>
<evidence type="ECO:0000313" key="3">
    <source>
        <dbReference type="EMBL" id="EKX52799.1"/>
    </source>
</evidence>
<evidence type="ECO:0000256" key="1">
    <source>
        <dbReference type="SAM" id="Phobius"/>
    </source>
</evidence>
<dbReference type="KEGG" id="gtt:GUITHDRAFT_133234"/>
<dbReference type="EnsemblProtists" id="EKX52799">
    <property type="protein sequence ID" value="EKX52799"/>
    <property type="gene ID" value="GUITHDRAFT_133234"/>
</dbReference>
<proteinExistence type="predicted"/>
<evidence type="ECO:0000256" key="2">
    <source>
        <dbReference type="SAM" id="SignalP"/>
    </source>
</evidence>
<sequence>MSSILLVALILRLCSLTSASTIQLVPHDKQCFPPSFNFSSFSQLRTEQLRRLKYADGTLHPLKVPYASWASARIISEITYILLAEILQFEVQLLDGTALHSGQPVMYVAGCKNPDDTLCKDNNISDPVVHITVETWSYGIGRVSALPSHLQPTLLTVYDYNTVDHFFLWDTMVQQAQKDSVFLDYYRYYDAARYDPHVYFDPWMSILDMIPIEAVETCSDLDQVKYGNSREKANYEAKTGNKGTACFYDDRVWFSPACLANHSKCLPFVLQYQYHVAMQLAFWLNIPVALIKVRDGTAAFDDIYYSMVKARKVLFGWYQPDDNLLGLEGQTPVKLRLPDTNELEYQQQIYRTGLALIKPRNYVWRRLPSVSSHVTFLVNQMNLYDEDMNGLMAASGKNKRSGVEGYSGPWRVACDWILSNPDRWRTWVPFICARGYSPDPTLCSCLPCPEGYWCEGGTEPAVECPTGFYCPAQSVMPIACGGRRITRGPGATKKEDCSVCDGSLIALNSACVEMSLLLLIIILPTIVVLLCVYSLVRCLTRRTMSQEDREVMEATKTIRKKLRLSRHDGFYLSNERLALWHSRDKVTFIGKAAMEAAARLALLRDDCDETFFDNFCVSVRDSSMTSEAFSAQYDRLCEWLLELCRHLLEHGMEDPGRSGKEEEEEEEEEKRVDIVLEHELPSGSSFSFLHRRKQEGRRYNSSWKRARRRSHEQRFEFFKNKVVRMKVWRDHPLLFSHLQDLARSIMVDFVAACERRSEELFAGPFGQELRAFCADRWDDGKRHSIIGEEEMLRCWEDYATKFTSATEEHRGSRRQLTPVCRQDDENVGAIRVDEGQRREAQLSFSSGQHKECLGELPFIAQLHARAAILNGYFRARVTDVVLAHQALPSSYGDVQLRRREEDFEILCSFGEEAAAVRVVYASIKTPERMAEKVKEYAPPDRKARWPLTANILDPVRLSIVCEKPQHLLQVARWFLELQDDSLCVCRVKNKFSCSVVQDGYRDLKLYVILHAQHLRIIGEIQLHDRELYDVNVKMHRLYKLRRAQSMASYIGEIGNARR</sequence>
<keyword evidence="1" id="KW-0472">Membrane</keyword>
<protein>
    <submittedName>
        <fullName evidence="3 4">Uncharacterized protein</fullName>
    </submittedName>
</protein>
<feature type="signal peptide" evidence="2">
    <location>
        <begin position="1"/>
        <end position="19"/>
    </location>
</feature>
<dbReference type="PaxDb" id="55529-EKX52799"/>
<keyword evidence="5" id="KW-1185">Reference proteome</keyword>
<reference evidence="5" key="2">
    <citation type="submission" date="2012-11" db="EMBL/GenBank/DDBJ databases">
        <authorList>
            <person name="Kuo A."/>
            <person name="Curtis B.A."/>
            <person name="Tanifuji G."/>
            <person name="Burki F."/>
            <person name="Gruber A."/>
            <person name="Irimia M."/>
            <person name="Maruyama S."/>
            <person name="Arias M.C."/>
            <person name="Ball S.G."/>
            <person name="Gile G.H."/>
            <person name="Hirakawa Y."/>
            <person name="Hopkins J.F."/>
            <person name="Rensing S.A."/>
            <person name="Schmutz J."/>
            <person name="Symeonidi A."/>
            <person name="Elias M."/>
            <person name="Eveleigh R.J."/>
            <person name="Herman E.K."/>
            <person name="Klute M.J."/>
            <person name="Nakayama T."/>
            <person name="Obornik M."/>
            <person name="Reyes-Prieto A."/>
            <person name="Armbrust E.V."/>
            <person name="Aves S.J."/>
            <person name="Beiko R.G."/>
            <person name="Coutinho P."/>
            <person name="Dacks J.B."/>
            <person name="Durnford D.G."/>
            <person name="Fast N.M."/>
            <person name="Green B.R."/>
            <person name="Grisdale C."/>
            <person name="Hempe F."/>
            <person name="Henrissat B."/>
            <person name="Hoppner M.P."/>
            <person name="Ishida K.-I."/>
            <person name="Kim E."/>
            <person name="Koreny L."/>
            <person name="Kroth P.G."/>
            <person name="Liu Y."/>
            <person name="Malik S.-B."/>
            <person name="Maier U.G."/>
            <person name="McRose D."/>
            <person name="Mock T."/>
            <person name="Neilson J.A."/>
            <person name="Onodera N.T."/>
            <person name="Poole A.M."/>
            <person name="Pritham E.J."/>
            <person name="Richards T.A."/>
            <person name="Rocap G."/>
            <person name="Roy S.W."/>
            <person name="Sarai C."/>
            <person name="Schaack S."/>
            <person name="Shirato S."/>
            <person name="Slamovits C.H."/>
            <person name="Spencer D.F."/>
            <person name="Suzuki S."/>
            <person name="Worden A.Z."/>
            <person name="Zauner S."/>
            <person name="Barry K."/>
            <person name="Bell C."/>
            <person name="Bharti A.K."/>
            <person name="Crow J.A."/>
            <person name="Grimwood J."/>
            <person name="Kramer R."/>
            <person name="Lindquist E."/>
            <person name="Lucas S."/>
            <person name="Salamov A."/>
            <person name="McFadden G.I."/>
            <person name="Lane C.E."/>
            <person name="Keeling P.J."/>
            <person name="Gray M.W."/>
            <person name="Grigoriev I.V."/>
            <person name="Archibald J.M."/>
        </authorList>
    </citation>
    <scope>NUCLEOTIDE SEQUENCE</scope>
    <source>
        <strain evidence="5">CCMP2712</strain>
    </source>
</reference>
<dbReference type="HOGENOM" id="CLU_280978_0_0_1"/>
<dbReference type="GeneID" id="17309758"/>
<keyword evidence="1" id="KW-1133">Transmembrane helix</keyword>
<gene>
    <name evidence="3" type="ORF">GUITHDRAFT_133234</name>
</gene>
<evidence type="ECO:0000313" key="4">
    <source>
        <dbReference type="EnsemblProtists" id="EKX52799"/>
    </source>
</evidence>
<dbReference type="OrthoDB" id="415069at2759"/>
<organism evidence="3">
    <name type="scientific">Guillardia theta (strain CCMP2712)</name>
    <name type="common">Cryptophyte</name>
    <dbReference type="NCBI Taxonomy" id="905079"/>
    <lineage>
        <taxon>Eukaryota</taxon>
        <taxon>Cryptophyceae</taxon>
        <taxon>Pyrenomonadales</taxon>
        <taxon>Geminigeraceae</taxon>
        <taxon>Guillardia</taxon>
    </lineage>
</organism>
<accession>L1JWW1</accession>
<dbReference type="AlphaFoldDB" id="L1JWW1"/>
<feature type="chain" id="PRO_5008771869" evidence="2">
    <location>
        <begin position="20"/>
        <end position="1058"/>
    </location>
</feature>
<keyword evidence="2" id="KW-0732">Signal</keyword>
<reference evidence="3 5" key="1">
    <citation type="journal article" date="2012" name="Nature">
        <title>Algal genomes reveal evolutionary mosaicism and the fate of nucleomorphs.</title>
        <authorList>
            <consortium name="DOE Joint Genome Institute"/>
            <person name="Curtis B.A."/>
            <person name="Tanifuji G."/>
            <person name="Burki F."/>
            <person name="Gruber A."/>
            <person name="Irimia M."/>
            <person name="Maruyama S."/>
            <person name="Arias M.C."/>
            <person name="Ball S.G."/>
            <person name="Gile G.H."/>
            <person name="Hirakawa Y."/>
            <person name="Hopkins J.F."/>
            <person name="Kuo A."/>
            <person name="Rensing S.A."/>
            <person name="Schmutz J."/>
            <person name="Symeonidi A."/>
            <person name="Elias M."/>
            <person name="Eveleigh R.J."/>
            <person name="Herman E.K."/>
            <person name="Klute M.J."/>
            <person name="Nakayama T."/>
            <person name="Obornik M."/>
            <person name="Reyes-Prieto A."/>
            <person name="Armbrust E.V."/>
            <person name="Aves S.J."/>
            <person name="Beiko R.G."/>
            <person name="Coutinho P."/>
            <person name="Dacks J.B."/>
            <person name="Durnford D.G."/>
            <person name="Fast N.M."/>
            <person name="Green B.R."/>
            <person name="Grisdale C.J."/>
            <person name="Hempel F."/>
            <person name="Henrissat B."/>
            <person name="Hoppner M.P."/>
            <person name="Ishida K."/>
            <person name="Kim E."/>
            <person name="Koreny L."/>
            <person name="Kroth P.G."/>
            <person name="Liu Y."/>
            <person name="Malik S.B."/>
            <person name="Maier U.G."/>
            <person name="McRose D."/>
            <person name="Mock T."/>
            <person name="Neilson J.A."/>
            <person name="Onodera N.T."/>
            <person name="Poole A.M."/>
            <person name="Pritham E.J."/>
            <person name="Richards T.A."/>
            <person name="Rocap G."/>
            <person name="Roy S.W."/>
            <person name="Sarai C."/>
            <person name="Schaack S."/>
            <person name="Shirato S."/>
            <person name="Slamovits C.H."/>
            <person name="Spencer D.F."/>
            <person name="Suzuki S."/>
            <person name="Worden A.Z."/>
            <person name="Zauner S."/>
            <person name="Barry K."/>
            <person name="Bell C."/>
            <person name="Bharti A.K."/>
            <person name="Crow J.A."/>
            <person name="Grimwood J."/>
            <person name="Kramer R."/>
            <person name="Lindquist E."/>
            <person name="Lucas S."/>
            <person name="Salamov A."/>
            <person name="McFadden G.I."/>
            <person name="Lane C.E."/>
            <person name="Keeling P.J."/>
            <person name="Gray M.W."/>
            <person name="Grigoriev I.V."/>
            <person name="Archibald J.M."/>
        </authorList>
    </citation>
    <scope>NUCLEOTIDE SEQUENCE</scope>
    <source>
        <strain evidence="3 5">CCMP2712</strain>
    </source>
</reference>
<dbReference type="EMBL" id="JH992971">
    <property type="protein sequence ID" value="EKX52799.1"/>
    <property type="molecule type" value="Genomic_DNA"/>
</dbReference>
<dbReference type="Proteomes" id="UP000011087">
    <property type="component" value="Unassembled WGS sequence"/>
</dbReference>
<reference evidence="4" key="3">
    <citation type="submission" date="2016-03" db="UniProtKB">
        <authorList>
            <consortium name="EnsemblProtists"/>
        </authorList>
    </citation>
    <scope>IDENTIFICATION</scope>
</reference>
<evidence type="ECO:0000313" key="5">
    <source>
        <dbReference type="Proteomes" id="UP000011087"/>
    </source>
</evidence>
<feature type="transmembrane region" description="Helical" evidence="1">
    <location>
        <begin position="514"/>
        <end position="536"/>
    </location>
</feature>
<name>L1JWW1_GUITC</name>
<keyword evidence="1" id="KW-0812">Transmembrane</keyword>
<dbReference type="RefSeq" id="XP_005839779.1">
    <property type="nucleotide sequence ID" value="XM_005839722.1"/>
</dbReference>